<dbReference type="EMBL" id="JASMWN010000014">
    <property type="protein sequence ID" value="MDU9005388.1"/>
    <property type="molecule type" value="Genomic_DNA"/>
</dbReference>
<dbReference type="SUPFAM" id="SSF46785">
    <property type="entry name" value="Winged helix' DNA-binding domain"/>
    <property type="match status" value="1"/>
</dbReference>
<dbReference type="Gene3D" id="3.40.190.290">
    <property type="match status" value="1"/>
</dbReference>
<dbReference type="CDD" id="cd05466">
    <property type="entry name" value="PBP2_LTTR_substrate"/>
    <property type="match status" value="1"/>
</dbReference>
<reference evidence="7" key="1">
    <citation type="submission" date="2023-05" db="EMBL/GenBank/DDBJ databases">
        <title>Sedimentitalea sp. nov. JM2-8.</title>
        <authorList>
            <person name="Huang J."/>
        </authorList>
    </citation>
    <scope>NUCLEOTIDE SEQUENCE [LARGE SCALE GENOMIC DNA]</scope>
    <source>
        <strain evidence="7">KHS03</strain>
    </source>
</reference>
<dbReference type="SUPFAM" id="SSF53850">
    <property type="entry name" value="Periplasmic binding protein-like II"/>
    <property type="match status" value="1"/>
</dbReference>
<dbReference type="PROSITE" id="PS50931">
    <property type="entry name" value="HTH_LYSR"/>
    <property type="match status" value="1"/>
</dbReference>
<evidence type="ECO:0000256" key="3">
    <source>
        <dbReference type="ARBA" id="ARBA00023125"/>
    </source>
</evidence>
<dbReference type="PANTHER" id="PTHR30419:SF8">
    <property type="entry name" value="NITROGEN ASSIMILATION TRANSCRIPTIONAL ACTIVATOR-RELATED"/>
    <property type="match status" value="1"/>
</dbReference>
<keyword evidence="2" id="KW-0805">Transcription regulation</keyword>
<dbReference type="InterPro" id="IPR036388">
    <property type="entry name" value="WH-like_DNA-bd_sf"/>
</dbReference>
<evidence type="ECO:0000256" key="4">
    <source>
        <dbReference type="ARBA" id="ARBA00023163"/>
    </source>
</evidence>
<proteinExistence type="inferred from homology"/>
<dbReference type="Gene3D" id="1.10.10.10">
    <property type="entry name" value="Winged helix-like DNA-binding domain superfamily/Winged helix DNA-binding domain"/>
    <property type="match status" value="1"/>
</dbReference>
<comment type="caution">
    <text evidence="6">The sequence shown here is derived from an EMBL/GenBank/DDBJ whole genome shotgun (WGS) entry which is preliminary data.</text>
</comment>
<accession>A0ABU3VGT3</accession>
<dbReference type="PANTHER" id="PTHR30419">
    <property type="entry name" value="HTH-TYPE TRANSCRIPTIONAL REGULATOR YBHD"/>
    <property type="match status" value="1"/>
</dbReference>
<evidence type="ECO:0000259" key="5">
    <source>
        <dbReference type="PROSITE" id="PS50931"/>
    </source>
</evidence>
<evidence type="ECO:0000256" key="1">
    <source>
        <dbReference type="ARBA" id="ARBA00009437"/>
    </source>
</evidence>
<dbReference type="RefSeq" id="WP_316778658.1">
    <property type="nucleotide sequence ID" value="NZ_JASMWN010000014.1"/>
</dbReference>
<name>A0ABU3VGT3_9RHOB</name>
<dbReference type="InterPro" id="IPR036390">
    <property type="entry name" value="WH_DNA-bd_sf"/>
</dbReference>
<dbReference type="InterPro" id="IPR005119">
    <property type="entry name" value="LysR_subst-bd"/>
</dbReference>
<dbReference type="Proteomes" id="UP001255416">
    <property type="component" value="Unassembled WGS sequence"/>
</dbReference>
<keyword evidence="7" id="KW-1185">Reference proteome</keyword>
<sequence length="319" mass="34583">MKIDPRHLMQLSAIVETGGLTEAATLLGSSQPAISRMLSALELRLGQPLVIRDRRPLQPTALGQVLAEQGDAIRLAARRSAEAADALRRGERGTIRIGGTPFFTDALISGMIAEFHQTHPSVRVDQRYGYTTELKTLVKSGQLDLAICPVELLEEGDEDLTFEELLPGRNVVACRVGHPLFKTHPLRPEALLEFPWIEPPPGSALIADLRTALLAIGATHVSVCYAGGSLASIVNYLKVSDSLTILPHSVVFAMQNAKEISAIPLDLEHPRRSLAILRSGVSPAPASSTRFAKHVISAFQELRTLIRQHEQAVVWGSGD</sequence>
<dbReference type="InterPro" id="IPR050950">
    <property type="entry name" value="HTH-type_LysR_regulators"/>
</dbReference>
<dbReference type="PRINTS" id="PR00039">
    <property type="entry name" value="HTHLYSR"/>
</dbReference>
<feature type="domain" description="HTH lysR-type" evidence="5">
    <location>
        <begin position="3"/>
        <end position="60"/>
    </location>
</feature>
<comment type="similarity">
    <text evidence="1">Belongs to the LysR transcriptional regulatory family.</text>
</comment>
<organism evidence="6 7">
    <name type="scientific">Sedimentitalea todarodis</name>
    <dbReference type="NCBI Taxonomy" id="1631240"/>
    <lineage>
        <taxon>Bacteria</taxon>
        <taxon>Pseudomonadati</taxon>
        <taxon>Pseudomonadota</taxon>
        <taxon>Alphaproteobacteria</taxon>
        <taxon>Rhodobacterales</taxon>
        <taxon>Paracoccaceae</taxon>
        <taxon>Sedimentitalea</taxon>
    </lineage>
</organism>
<evidence type="ECO:0000256" key="2">
    <source>
        <dbReference type="ARBA" id="ARBA00023015"/>
    </source>
</evidence>
<protein>
    <submittedName>
        <fullName evidence="6">LysR family transcriptional regulator</fullName>
    </submittedName>
</protein>
<keyword evidence="3" id="KW-0238">DNA-binding</keyword>
<dbReference type="Pfam" id="PF00126">
    <property type="entry name" value="HTH_1"/>
    <property type="match status" value="1"/>
</dbReference>
<evidence type="ECO:0000313" key="6">
    <source>
        <dbReference type="EMBL" id="MDU9005388.1"/>
    </source>
</evidence>
<keyword evidence="4" id="KW-0804">Transcription</keyword>
<evidence type="ECO:0000313" key="7">
    <source>
        <dbReference type="Proteomes" id="UP001255416"/>
    </source>
</evidence>
<dbReference type="InterPro" id="IPR000847">
    <property type="entry name" value="LysR_HTH_N"/>
</dbReference>
<dbReference type="Pfam" id="PF03466">
    <property type="entry name" value="LysR_substrate"/>
    <property type="match status" value="1"/>
</dbReference>
<gene>
    <name evidence="6" type="ORF">QO231_16215</name>
</gene>